<dbReference type="OrthoDB" id="420032at2759"/>
<evidence type="ECO:0000256" key="1">
    <source>
        <dbReference type="ARBA" id="ARBA00022723"/>
    </source>
</evidence>
<dbReference type="PROSITE" id="PS50106">
    <property type="entry name" value="PDZ"/>
    <property type="match status" value="1"/>
</dbReference>
<dbReference type="InterPro" id="IPR013083">
    <property type="entry name" value="Znf_RING/FYVE/PHD"/>
</dbReference>
<dbReference type="EMBL" id="DS630446">
    <property type="protein sequence ID" value="EEC01249.1"/>
    <property type="molecule type" value="Genomic_DNA"/>
</dbReference>
<keyword evidence="14" id="KW-1185">Reference proteome</keyword>
<feature type="compositionally biased region" description="Basic residues" evidence="8">
    <location>
        <begin position="180"/>
        <end position="192"/>
    </location>
</feature>
<dbReference type="Pfam" id="PF00168">
    <property type="entry name" value="C2"/>
    <property type="match status" value="2"/>
</dbReference>
<organism>
    <name type="scientific">Ixodes scapularis</name>
    <name type="common">Black-legged tick</name>
    <name type="synonym">Deer tick</name>
    <dbReference type="NCBI Taxonomy" id="6945"/>
    <lineage>
        <taxon>Eukaryota</taxon>
        <taxon>Metazoa</taxon>
        <taxon>Ecdysozoa</taxon>
        <taxon>Arthropoda</taxon>
        <taxon>Chelicerata</taxon>
        <taxon>Arachnida</taxon>
        <taxon>Acari</taxon>
        <taxon>Parasitiformes</taxon>
        <taxon>Ixodida</taxon>
        <taxon>Ixodoidea</taxon>
        <taxon>Ixodidae</taxon>
        <taxon>Ixodinae</taxon>
        <taxon>Ixodes</taxon>
    </lineage>
</organism>
<dbReference type="VEuPathDB" id="VectorBase:ISCW000600"/>
<feature type="domain" description="FYVE-type" evidence="11">
    <location>
        <begin position="45"/>
        <end position="101"/>
    </location>
</feature>
<evidence type="ECO:0000256" key="5">
    <source>
        <dbReference type="ARBA" id="ARBA00023018"/>
    </source>
</evidence>
<dbReference type="InterPro" id="IPR017455">
    <property type="entry name" value="Znf_FYVE-rel"/>
</dbReference>
<dbReference type="PROSITE" id="PS50004">
    <property type="entry name" value="C2"/>
    <property type="match status" value="1"/>
</dbReference>
<dbReference type="InParanoid" id="B7P3S7"/>
<evidence type="ECO:0000256" key="2">
    <source>
        <dbReference type="ARBA" id="ARBA00022737"/>
    </source>
</evidence>
<feature type="domain" description="C2" evidence="9">
    <location>
        <begin position="461"/>
        <end position="582"/>
    </location>
</feature>
<dbReference type="GO" id="GO:0008270">
    <property type="term" value="F:zinc ion binding"/>
    <property type="evidence" value="ECO:0007669"/>
    <property type="project" value="UniProtKB-KW"/>
</dbReference>
<dbReference type="Gene3D" id="2.60.40.150">
    <property type="entry name" value="C2 domain"/>
    <property type="match status" value="2"/>
</dbReference>
<dbReference type="InterPro" id="IPR000008">
    <property type="entry name" value="C2_dom"/>
</dbReference>
<dbReference type="VEuPathDB" id="VectorBase:ISCI000600"/>
<dbReference type="GO" id="GO:0031267">
    <property type="term" value="F:small GTPase binding"/>
    <property type="evidence" value="ECO:0007669"/>
    <property type="project" value="InterPro"/>
</dbReference>
<dbReference type="PANTHER" id="PTHR12157:SF21">
    <property type="entry name" value="RAB3 INTERACTING MOLECULE, ISOFORM F"/>
    <property type="match status" value="1"/>
</dbReference>
<dbReference type="GO" id="GO:0042734">
    <property type="term" value="C:presynaptic membrane"/>
    <property type="evidence" value="ECO:0000318"/>
    <property type="project" value="GO_Central"/>
</dbReference>
<dbReference type="InterPro" id="IPR001478">
    <property type="entry name" value="PDZ"/>
</dbReference>
<dbReference type="SUPFAM" id="SSF50156">
    <property type="entry name" value="PDZ domain-like"/>
    <property type="match status" value="1"/>
</dbReference>
<dbReference type="Pfam" id="PF00595">
    <property type="entry name" value="PDZ"/>
    <property type="match status" value="1"/>
</dbReference>
<accession>B7P3S7</accession>
<dbReference type="InterPro" id="IPR035892">
    <property type="entry name" value="C2_domain_sf"/>
</dbReference>
<dbReference type="InterPro" id="IPR011011">
    <property type="entry name" value="Znf_FYVE_PHD"/>
</dbReference>
<keyword evidence="3 7" id="KW-0863">Zinc-finger</keyword>
<dbReference type="GO" id="GO:0016082">
    <property type="term" value="P:synaptic vesicle priming"/>
    <property type="evidence" value="ECO:0000318"/>
    <property type="project" value="GO_Central"/>
</dbReference>
<feature type="region of interest" description="Disordered" evidence="8">
    <location>
        <begin position="166"/>
        <end position="214"/>
    </location>
</feature>
<dbReference type="AlphaFoldDB" id="B7P3S7"/>
<keyword evidence="4" id="KW-0862">Zinc</keyword>
<dbReference type="EMBL" id="ABJB011035468">
    <property type="status" value="NOT_ANNOTATED_CDS"/>
    <property type="molecule type" value="Genomic_DNA"/>
</dbReference>
<dbReference type="EMBL" id="ABJB010023193">
    <property type="status" value="NOT_ANNOTATED_CDS"/>
    <property type="molecule type" value="Genomic_DNA"/>
</dbReference>
<reference evidence="12 14" key="1">
    <citation type="submission" date="2008-03" db="EMBL/GenBank/DDBJ databases">
        <title>Annotation of Ixodes scapularis.</title>
        <authorList>
            <consortium name="Ixodes scapularis Genome Project Consortium"/>
            <person name="Caler E."/>
            <person name="Hannick L.I."/>
            <person name="Bidwell S."/>
            <person name="Joardar V."/>
            <person name="Thiagarajan M."/>
            <person name="Amedeo P."/>
            <person name="Galinsky K.J."/>
            <person name="Schobel S."/>
            <person name="Inman J."/>
            <person name="Hostetler J."/>
            <person name="Miller J."/>
            <person name="Hammond M."/>
            <person name="Megy K."/>
            <person name="Lawson D."/>
            <person name="Kodira C."/>
            <person name="Sutton G."/>
            <person name="Meyer J."/>
            <person name="Hill C.A."/>
            <person name="Birren B."/>
            <person name="Nene V."/>
            <person name="Collins F."/>
            <person name="Alarcon-Chaidez F."/>
            <person name="Wikel S."/>
            <person name="Strausberg R."/>
        </authorList>
    </citation>
    <scope>NUCLEOTIDE SEQUENCE [LARGE SCALE GENOMIC DNA]</scope>
    <source>
        <strain evidence="14">Wikel</strain>
        <strain evidence="12">Wikel colony</strain>
    </source>
</reference>
<proteinExistence type="predicted"/>
<dbReference type="EMBL" id="ABJB010730646">
    <property type="status" value="NOT_ANNOTATED_CDS"/>
    <property type="molecule type" value="Genomic_DNA"/>
</dbReference>
<dbReference type="EMBL" id="ABJB010062475">
    <property type="status" value="NOT_ANNOTATED_CDS"/>
    <property type="molecule type" value="Genomic_DNA"/>
</dbReference>
<dbReference type="Gene3D" id="2.30.42.10">
    <property type="match status" value="1"/>
</dbReference>
<dbReference type="EnsemblMetazoa" id="ISCW000600-RA">
    <property type="protein sequence ID" value="ISCW000600-PA"/>
    <property type="gene ID" value="ISCW000600"/>
</dbReference>
<sequence>MDRVSGPLSDGVRVFVARRRKQDEVQLLEHAIGQRCAELRKVGGEQLVATCQICLKTKFADGIGHICNYCDIRCCARCGGKVSLRSSKVIWVCILCRKKQELLIKTGQWVHSSQLMPQAPGGQDASAARARRLERAHSAEKDNYTAHAAPPGLMRLVESVVRNDSLSSDQSECVRPPPPKPHRHKRGRKMRQRSLSSSDDEVRSTPDCSSCEESESVSEKGDCVYPHAVAGGGALSGAAHSCAAVPSKAGCLGGPGHPPFTGGKKTVRFNRDHGGCRTPLPDALTKDSGIDTSSSATLNEDLCLKHPASWKPSADGTRMLGHMILKKNLQDGGGSSAAILGLKVVGGKILESGKLGALVEKVKKGSIADTVGHLRPGDEVLEWNGRSLQGKTYEEVYDIISESKMEMQVELIVSRPLRLPDVGPQASTFPNSRRTHPGTKSTTSIFVALVFYKSVLLTRAFFSFFQIKLEYNAQTLQLVVVIICATELPPKTNGQPRNPYVKMVLLQDRSEKSKRRTRTLAGTNEPRWNQRFSYSPLRKSDLINRALEVTVWDYDRYGANDFLGEIVLELATANLHGEAEWYPLGTHDENLGVHYVTPYVKVYLINGRKCIAKAKTATARRTLDPLYQQVLIFNEDYRGCVLQVTVYGEYGRMDKKAFMGAAQVMLDDLNLTNMTIGWYKLFPLTSLVMAPASQGNSLASMDSFG</sequence>
<dbReference type="GO" id="GO:0098831">
    <property type="term" value="C:presynaptic active zone cytoplasmic component"/>
    <property type="evidence" value="ECO:0000318"/>
    <property type="project" value="GO_Central"/>
</dbReference>
<evidence type="ECO:0000256" key="8">
    <source>
        <dbReference type="SAM" id="MobiDB-lite"/>
    </source>
</evidence>
<dbReference type="CDD" id="cd04031">
    <property type="entry name" value="C2A_RIM1alpha"/>
    <property type="match status" value="1"/>
</dbReference>
<feature type="domain" description="PDZ" evidence="10">
    <location>
        <begin position="322"/>
        <end position="415"/>
    </location>
</feature>
<evidence type="ECO:0000313" key="12">
    <source>
        <dbReference type="EMBL" id="EEC01249.1"/>
    </source>
</evidence>
<protein>
    <submittedName>
        <fullName evidence="12 13">Uncharacterized protein</fullName>
    </submittedName>
</protein>
<evidence type="ECO:0000256" key="7">
    <source>
        <dbReference type="PROSITE-ProRule" id="PRU00091"/>
    </source>
</evidence>
<dbReference type="FunFam" id="2.60.40.150:FF:000003">
    <property type="entry name" value="Regulating synaptic membrane exocytosis protein 2"/>
    <property type="match status" value="1"/>
</dbReference>
<evidence type="ECO:0000256" key="6">
    <source>
        <dbReference type="ARBA" id="ARBA00034103"/>
    </source>
</evidence>
<feature type="region of interest" description="Disordered" evidence="8">
    <location>
        <begin position="114"/>
        <end position="148"/>
    </location>
</feature>
<dbReference type="SMART" id="SM00228">
    <property type="entry name" value="PDZ"/>
    <property type="match status" value="1"/>
</dbReference>
<dbReference type="PaxDb" id="6945-B7P3S7"/>
<dbReference type="STRING" id="6945.B7P3S7"/>
<dbReference type="FunFam" id="2.30.42.10:FF:000003">
    <property type="entry name" value="Regulating synaptic membrane exocytosis protein 1, putative"/>
    <property type="match status" value="1"/>
</dbReference>
<dbReference type="SUPFAM" id="SSF57903">
    <property type="entry name" value="FYVE/PHD zinc finger"/>
    <property type="match status" value="1"/>
</dbReference>
<dbReference type="InterPro" id="IPR036034">
    <property type="entry name" value="PDZ_sf"/>
</dbReference>
<dbReference type="HOGENOM" id="CLU_001061_2_0_1"/>
<dbReference type="GO" id="GO:2000300">
    <property type="term" value="P:regulation of synaptic vesicle exocytosis"/>
    <property type="evidence" value="ECO:0000318"/>
    <property type="project" value="GO_Central"/>
</dbReference>
<keyword evidence="5" id="KW-0770">Synapse</keyword>
<keyword evidence="1" id="KW-0479">Metal-binding</keyword>
<dbReference type="FunCoup" id="B7P3S7">
    <property type="interactions" value="96"/>
</dbReference>
<name>B7P3S7_IXOSC</name>
<gene>
    <name evidence="12" type="ORF">IscW_ISCW000600</name>
</gene>
<dbReference type="PANTHER" id="PTHR12157">
    <property type="entry name" value="REGULATING SYNAPTIC MEMBRANE EXOCYTOSIS PROTEIN"/>
    <property type="match status" value="1"/>
</dbReference>
<evidence type="ECO:0000259" key="10">
    <source>
        <dbReference type="PROSITE" id="PS50106"/>
    </source>
</evidence>
<dbReference type="CDD" id="cd06714">
    <property type="entry name" value="PDZ_RIM-like"/>
    <property type="match status" value="1"/>
</dbReference>
<dbReference type="Proteomes" id="UP000001555">
    <property type="component" value="Unassembled WGS sequence"/>
</dbReference>
<dbReference type="Gene3D" id="3.30.40.10">
    <property type="entry name" value="Zinc/RING finger domain, C3HC4 (zinc finger)"/>
    <property type="match status" value="1"/>
</dbReference>
<dbReference type="Pfam" id="PF22601">
    <property type="entry name" value="RIM2a_ZnF"/>
    <property type="match status" value="1"/>
</dbReference>
<feature type="compositionally biased region" description="Basic and acidic residues" evidence="8">
    <location>
        <begin position="131"/>
        <end position="144"/>
    </location>
</feature>
<keyword evidence="2" id="KW-0677">Repeat</keyword>
<dbReference type="PROSITE" id="PS50178">
    <property type="entry name" value="ZF_FYVE"/>
    <property type="match status" value="1"/>
</dbReference>
<dbReference type="InterPro" id="IPR039032">
    <property type="entry name" value="Rim-like"/>
</dbReference>
<evidence type="ECO:0000259" key="9">
    <source>
        <dbReference type="PROSITE" id="PS50004"/>
    </source>
</evidence>
<reference evidence="13" key="2">
    <citation type="submission" date="2020-05" db="UniProtKB">
        <authorList>
            <consortium name="EnsemblMetazoa"/>
        </authorList>
    </citation>
    <scope>IDENTIFICATION</scope>
    <source>
        <strain evidence="13">wikel</strain>
    </source>
</reference>
<evidence type="ECO:0000313" key="13">
    <source>
        <dbReference type="EnsemblMetazoa" id="ISCW000600-PA"/>
    </source>
</evidence>
<dbReference type="GO" id="GO:0098882">
    <property type="term" value="F:structural constituent of presynaptic active zone"/>
    <property type="evidence" value="ECO:0000318"/>
    <property type="project" value="GO_Central"/>
</dbReference>
<dbReference type="SMART" id="SM00239">
    <property type="entry name" value="C2"/>
    <property type="match status" value="2"/>
</dbReference>
<evidence type="ECO:0000256" key="3">
    <source>
        <dbReference type="ARBA" id="ARBA00022771"/>
    </source>
</evidence>
<dbReference type="VEuPathDB" id="VectorBase:ISCP_019707"/>
<dbReference type="EMBL" id="ABJB010388130">
    <property type="status" value="NOT_ANNOTATED_CDS"/>
    <property type="molecule type" value="Genomic_DNA"/>
</dbReference>
<evidence type="ECO:0000313" key="14">
    <source>
        <dbReference type="Proteomes" id="UP000001555"/>
    </source>
</evidence>
<evidence type="ECO:0000259" key="11">
    <source>
        <dbReference type="PROSITE" id="PS50178"/>
    </source>
</evidence>
<comment type="subcellular location">
    <subcellularLocation>
        <location evidence="6">Synapse</location>
    </subcellularLocation>
</comment>
<evidence type="ECO:0000256" key="4">
    <source>
        <dbReference type="ARBA" id="ARBA00022833"/>
    </source>
</evidence>
<dbReference type="InterPro" id="IPR054386">
    <property type="entry name" value="RIM_Znf"/>
</dbReference>
<dbReference type="SUPFAM" id="SSF49562">
    <property type="entry name" value="C2 domain (Calcium/lipid-binding domain, CaLB)"/>
    <property type="match status" value="2"/>
</dbReference>
<dbReference type="GO" id="GO:0016081">
    <property type="term" value="P:synaptic vesicle docking"/>
    <property type="evidence" value="ECO:0000318"/>
    <property type="project" value="GO_Central"/>
</dbReference>